<gene>
    <name evidence="1" type="ORF">G7K_2291-t1</name>
</gene>
<protein>
    <submittedName>
        <fullName evidence="1">Uncharacterized protein</fullName>
    </submittedName>
</protein>
<evidence type="ECO:0000313" key="1">
    <source>
        <dbReference type="EMBL" id="GAO48104.1"/>
    </source>
</evidence>
<dbReference type="Proteomes" id="UP000033140">
    <property type="component" value="Unassembled WGS sequence"/>
</dbReference>
<dbReference type="AlphaFoldDB" id="A0A0E9NE30"/>
<evidence type="ECO:0000313" key="2">
    <source>
        <dbReference type="Proteomes" id="UP000033140"/>
    </source>
</evidence>
<reference evidence="1 2" key="2">
    <citation type="journal article" date="2014" name="J. Gen. Appl. Microbiol.">
        <title>The early diverging ascomycetous budding yeast Saitoella complicata has three histone deacetylases belonging to the Clr6, Hos2, and Rpd3 lineages.</title>
        <authorList>
            <person name="Nishida H."/>
            <person name="Matsumoto T."/>
            <person name="Kondo S."/>
            <person name="Hamamoto M."/>
            <person name="Yoshikawa H."/>
        </authorList>
    </citation>
    <scope>NUCLEOTIDE SEQUENCE [LARGE SCALE GENOMIC DNA]</scope>
    <source>
        <strain evidence="1 2">NRRL Y-17804</strain>
    </source>
</reference>
<reference evidence="1 2" key="1">
    <citation type="journal article" date="2011" name="J. Gen. Appl. Microbiol.">
        <title>Draft genome sequencing of the enigmatic yeast Saitoella complicata.</title>
        <authorList>
            <person name="Nishida H."/>
            <person name="Hamamoto M."/>
            <person name="Sugiyama J."/>
        </authorList>
    </citation>
    <scope>NUCLEOTIDE SEQUENCE [LARGE SCALE GENOMIC DNA]</scope>
    <source>
        <strain evidence="1 2">NRRL Y-17804</strain>
    </source>
</reference>
<name>A0A0E9NE30_SAICN</name>
<organism evidence="1 2">
    <name type="scientific">Saitoella complicata (strain BCRC 22490 / CBS 7301 / JCM 7358 / NBRC 10748 / NRRL Y-17804)</name>
    <dbReference type="NCBI Taxonomy" id="698492"/>
    <lineage>
        <taxon>Eukaryota</taxon>
        <taxon>Fungi</taxon>
        <taxon>Dikarya</taxon>
        <taxon>Ascomycota</taxon>
        <taxon>Taphrinomycotina</taxon>
        <taxon>Taphrinomycotina incertae sedis</taxon>
        <taxon>Saitoella</taxon>
    </lineage>
</organism>
<comment type="caution">
    <text evidence="1">The sequence shown here is derived from an EMBL/GenBank/DDBJ whole genome shotgun (WGS) entry which is preliminary data.</text>
</comment>
<reference evidence="1 2" key="3">
    <citation type="journal article" date="2015" name="Genome Announc.">
        <title>Draft Genome Sequence of the Archiascomycetous Yeast Saitoella complicata.</title>
        <authorList>
            <person name="Yamauchi K."/>
            <person name="Kondo S."/>
            <person name="Hamamoto M."/>
            <person name="Takahashi Y."/>
            <person name="Ogura Y."/>
            <person name="Hayashi T."/>
            <person name="Nishida H."/>
        </authorList>
    </citation>
    <scope>NUCLEOTIDE SEQUENCE [LARGE SCALE GENOMIC DNA]</scope>
    <source>
        <strain evidence="1 2">NRRL Y-17804</strain>
    </source>
</reference>
<proteinExistence type="predicted"/>
<accession>A0A0E9NE30</accession>
<sequence length="77" mass="8698">MFDNYTTYLYLKVLLALPFPGSLGPVRFSSISVTQPFFRCYHGASCYHGTFPDPAIPTAYGLVLPKTEVLCHKPFMY</sequence>
<keyword evidence="2" id="KW-1185">Reference proteome</keyword>
<dbReference type="EMBL" id="BACD03000012">
    <property type="protein sequence ID" value="GAO48104.1"/>
    <property type="molecule type" value="Genomic_DNA"/>
</dbReference>